<proteinExistence type="predicted"/>
<dbReference type="AlphaFoldDB" id="A0A4Q9LRE5"/>
<dbReference type="VEuPathDB" id="MicrosporidiaDB:CWI38_2034p0010"/>
<keyword evidence="2" id="KW-1185">Reference proteome</keyword>
<sequence length="64" mass="7568">MIYEVDITIESIINTIYYNEKFSCAETIYVFKKIDLKKDDGEIMPEENGERRLIDTCLRDISLD</sequence>
<dbReference type="Proteomes" id="UP000292282">
    <property type="component" value="Unassembled WGS sequence"/>
</dbReference>
<evidence type="ECO:0000313" key="1">
    <source>
        <dbReference type="EMBL" id="TBU10085.1"/>
    </source>
</evidence>
<reference evidence="1 2" key="1">
    <citation type="submission" date="2017-12" db="EMBL/GenBank/DDBJ databases">
        <authorList>
            <person name="Pombert J.-F."/>
            <person name="Haag K.L."/>
            <person name="Ebert D."/>
        </authorList>
    </citation>
    <scope>NUCLEOTIDE SEQUENCE [LARGE SCALE GENOMIC DNA]</scope>
    <source>
        <strain evidence="1">IL-G-3</strain>
    </source>
</reference>
<gene>
    <name evidence="1" type="ORF">CWI38_2034p0010</name>
</gene>
<protein>
    <submittedName>
        <fullName evidence="1">Uncharacterized protein</fullName>
    </submittedName>
</protein>
<comment type="caution">
    <text evidence="1">The sequence shown here is derived from an EMBL/GenBank/DDBJ whole genome shotgun (WGS) entry which is preliminary data.</text>
</comment>
<organism evidence="1 2">
    <name type="scientific">Hamiltosporidium tvaerminnensis</name>
    <dbReference type="NCBI Taxonomy" id="1176355"/>
    <lineage>
        <taxon>Eukaryota</taxon>
        <taxon>Fungi</taxon>
        <taxon>Fungi incertae sedis</taxon>
        <taxon>Microsporidia</taxon>
        <taxon>Dubosqiidae</taxon>
        <taxon>Hamiltosporidium</taxon>
    </lineage>
</organism>
<dbReference type="EMBL" id="PITK01002034">
    <property type="protein sequence ID" value="TBU10085.1"/>
    <property type="molecule type" value="Genomic_DNA"/>
</dbReference>
<evidence type="ECO:0000313" key="2">
    <source>
        <dbReference type="Proteomes" id="UP000292282"/>
    </source>
</evidence>
<accession>A0A4Q9LRE5</accession>
<name>A0A4Q9LRE5_9MICR</name>